<dbReference type="OrthoDB" id="142903at2157"/>
<reference evidence="1 2" key="1">
    <citation type="submission" date="2010-07" db="EMBL/GenBank/DDBJ databases">
        <title>The complete genome of Methanosalsum zhilinae DSM 4017.</title>
        <authorList>
            <consortium name="US DOE Joint Genome Institute (JGI-PGF)"/>
            <person name="Lucas S."/>
            <person name="Copeland A."/>
            <person name="Lapidus A."/>
            <person name="Glavina del Rio T."/>
            <person name="Dalin E."/>
            <person name="Tice H."/>
            <person name="Bruce D."/>
            <person name="Goodwin L."/>
            <person name="Pitluck S."/>
            <person name="Kyrpides N."/>
            <person name="Mavromatis K."/>
            <person name="Ovchinnikova G."/>
            <person name="Daligault H."/>
            <person name="Detter J.C."/>
            <person name="Han C."/>
            <person name="Tapia R."/>
            <person name="Larimer F."/>
            <person name="Land M."/>
            <person name="Hauser L."/>
            <person name="Markowitz V."/>
            <person name="Cheng J.-F."/>
            <person name="Hugenholtz P."/>
            <person name="Woyke T."/>
            <person name="Wu D."/>
            <person name="Spring S."/>
            <person name="Schueler E."/>
            <person name="Brambilla E."/>
            <person name="Klenk H.-P."/>
            <person name="Eisen J.A."/>
        </authorList>
    </citation>
    <scope>NUCLEOTIDE SEQUENCE [LARGE SCALE GENOMIC DNA]</scope>
    <source>
        <strain evidence="2">DSM 4017 / NBRC 107636 / OCM 62 / WeN5</strain>
    </source>
</reference>
<dbReference type="EMBL" id="CP002101">
    <property type="protein sequence ID" value="AEH61280.1"/>
    <property type="molecule type" value="Genomic_DNA"/>
</dbReference>
<proteinExistence type="predicted"/>
<dbReference type="Proteomes" id="UP000006622">
    <property type="component" value="Chromosome"/>
</dbReference>
<dbReference type="Gene3D" id="3.10.620.30">
    <property type="match status" value="1"/>
</dbReference>
<dbReference type="AlphaFoldDB" id="F7XNS9"/>
<dbReference type="HOGENOM" id="CLU_955161_0_0_2"/>
<gene>
    <name evidence="1" type="ordered locus">Mzhil_1436</name>
</gene>
<name>F7XNS9_METZD</name>
<evidence type="ECO:0000313" key="1">
    <source>
        <dbReference type="EMBL" id="AEH61280.1"/>
    </source>
</evidence>
<dbReference type="RefSeq" id="WP_013898717.1">
    <property type="nucleotide sequence ID" value="NC_015676.1"/>
</dbReference>
<protein>
    <recommendedName>
        <fullName evidence="3">Transglutaminase-like domain-containing protein</fullName>
    </recommendedName>
</protein>
<dbReference type="InterPro" id="IPR038765">
    <property type="entry name" value="Papain-like_cys_pep_sf"/>
</dbReference>
<evidence type="ECO:0000313" key="2">
    <source>
        <dbReference type="Proteomes" id="UP000006622"/>
    </source>
</evidence>
<keyword evidence="2" id="KW-1185">Reference proteome</keyword>
<dbReference type="GeneID" id="10823073"/>
<dbReference type="KEGG" id="mzh:Mzhil_1436"/>
<sequence>MILASVLLVATHPLVGYYTYGKENIISSISHDFAHYENKEITISKKSQSIIEWQKNQLNFPNSKRFDNKYLNYYYLRIFLLNEPLYYIHINRASCGELALIFEYLAEEMDVQYRSLIIDGHINQRNMNIDNHRWTEVLLEDNTWGIVDVGFNFSPISHDKYEFTENRSLLFGHVVYQNENRNWNDVTPDYVRNTTKLRINVTNNDYPVKNAKIDVFLNYNNKSAPVIGRHITYHTNESGLVEFHLGIYENVTYNIEASKYFWGKEVLYMPNEINNSLDINLDSSVLNIFCN</sequence>
<evidence type="ECO:0008006" key="3">
    <source>
        <dbReference type="Google" id="ProtNLM"/>
    </source>
</evidence>
<dbReference type="SUPFAM" id="SSF54001">
    <property type="entry name" value="Cysteine proteinases"/>
    <property type="match status" value="1"/>
</dbReference>
<accession>F7XNS9</accession>
<organism evidence="1 2">
    <name type="scientific">Methanosalsum zhilinae (strain DSM 4017 / NBRC 107636 / OCM 62 / WeN5)</name>
    <name type="common">Methanohalophilus zhilinae</name>
    <dbReference type="NCBI Taxonomy" id="679901"/>
    <lineage>
        <taxon>Archaea</taxon>
        <taxon>Methanobacteriati</taxon>
        <taxon>Methanobacteriota</taxon>
        <taxon>Stenosarchaea group</taxon>
        <taxon>Methanomicrobia</taxon>
        <taxon>Methanosarcinales</taxon>
        <taxon>Methanosarcinaceae</taxon>
        <taxon>Methanosalsum</taxon>
    </lineage>
</organism>